<gene>
    <name evidence="2" type="ORF">PAXRUDRAFT_161421</name>
</gene>
<dbReference type="GO" id="GO:0046933">
    <property type="term" value="F:proton-transporting ATP synthase activity, rotational mechanism"/>
    <property type="evidence" value="ECO:0007669"/>
    <property type="project" value="InterPro"/>
</dbReference>
<reference evidence="2 3" key="1">
    <citation type="submission" date="2014-04" db="EMBL/GenBank/DDBJ databases">
        <authorList>
            <consortium name="DOE Joint Genome Institute"/>
            <person name="Kuo A."/>
            <person name="Kohler A."/>
            <person name="Jargeat P."/>
            <person name="Nagy L.G."/>
            <person name="Floudas D."/>
            <person name="Copeland A."/>
            <person name="Barry K.W."/>
            <person name="Cichocki N."/>
            <person name="Veneault-Fourrey C."/>
            <person name="LaButti K."/>
            <person name="Lindquist E.A."/>
            <person name="Lipzen A."/>
            <person name="Lundell T."/>
            <person name="Morin E."/>
            <person name="Murat C."/>
            <person name="Sun H."/>
            <person name="Tunlid A."/>
            <person name="Henrissat B."/>
            <person name="Grigoriev I.V."/>
            <person name="Hibbett D.S."/>
            <person name="Martin F."/>
            <person name="Nordberg H.P."/>
            <person name="Cantor M.N."/>
            <person name="Hua S.X."/>
        </authorList>
    </citation>
    <scope>NUCLEOTIDE SEQUENCE [LARGE SCALE GENOMIC DNA]</scope>
    <source>
        <strain evidence="2 3">Ve08.2h10</strain>
    </source>
</reference>
<dbReference type="InParanoid" id="A0A0D0D6U5"/>
<dbReference type="EMBL" id="KN826295">
    <property type="protein sequence ID" value="KIK79381.1"/>
    <property type="molecule type" value="Genomic_DNA"/>
</dbReference>
<dbReference type="SUPFAM" id="SSF48690">
    <property type="entry name" value="Epsilon subunit of mitochondrial F1F0-ATP synthase"/>
    <property type="match status" value="1"/>
</dbReference>
<dbReference type="Proteomes" id="UP000054538">
    <property type="component" value="Unassembled WGS sequence"/>
</dbReference>
<protein>
    <submittedName>
        <fullName evidence="2">Uncharacterized protein</fullName>
    </submittedName>
</protein>
<dbReference type="Gene3D" id="1.10.1620.20">
    <property type="entry name" value="ATP synthase, F1 complex, epsilon subunit superfamily, mitochondrial"/>
    <property type="match status" value="1"/>
</dbReference>
<keyword evidence="3" id="KW-1185">Reference proteome</keyword>
<dbReference type="InterPro" id="IPR006721">
    <property type="entry name" value="ATP_synth_F1_esu_mt"/>
</dbReference>
<dbReference type="STRING" id="930991.A0A0D0D6U5"/>
<dbReference type="AlphaFoldDB" id="A0A0D0D6U5"/>
<accession>A0A0D0D6U5</accession>
<dbReference type="GO" id="GO:0005743">
    <property type="term" value="C:mitochondrial inner membrane"/>
    <property type="evidence" value="ECO:0007669"/>
    <property type="project" value="InterPro"/>
</dbReference>
<organism evidence="2 3">
    <name type="scientific">Paxillus rubicundulus Ve08.2h10</name>
    <dbReference type="NCBI Taxonomy" id="930991"/>
    <lineage>
        <taxon>Eukaryota</taxon>
        <taxon>Fungi</taxon>
        <taxon>Dikarya</taxon>
        <taxon>Basidiomycota</taxon>
        <taxon>Agaricomycotina</taxon>
        <taxon>Agaricomycetes</taxon>
        <taxon>Agaricomycetidae</taxon>
        <taxon>Boletales</taxon>
        <taxon>Paxilineae</taxon>
        <taxon>Paxillaceae</taxon>
        <taxon>Paxillus</taxon>
    </lineage>
</organism>
<evidence type="ECO:0000313" key="2">
    <source>
        <dbReference type="EMBL" id="KIK79381.1"/>
    </source>
</evidence>
<comment type="similarity">
    <text evidence="1">Belongs to the eukaryotic ATPase epsilon family.</text>
</comment>
<reference evidence="3" key="2">
    <citation type="submission" date="2015-01" db="EMBL/GenBank/DDBJ databases">
        <title>Evolutionary Origins and Diversification of the Mycorrhizal Mutualists.</title>
        <authorList>
            <consortium name="DOE Joint Genome Institute"/>
            <consortium name="Mycorrhizal Genomics Consortium"/>
            <person name="Kohler A."/>
            <person name="Kuo A."/>
            <person name="Nagy L.G."/>
            <person name="Floudas D."/>
            <person name="Copeland A."/>
            <person name="Barry K.W."/>
            <person name="Cichocki N."/>
            <person name="Veneault-Fourrey C."/>
            <person name="LaButti K."/>
            <person name="Lindquist E.A."/>
            <person name="Lipzen A."/>
            <person name="Lundell T."/>
            <person name="Morin E."/>
            <person name="Murat C."/>
            <person name="Riley R."/>
            <person name="Ohm R."/>
            <person name="Sun H."/>
            <person name="Tunlid A."/>
            <person name="Henrissat B."/>
            <person name="Grigoriev I.V."/>
            <person name="Hibbett D.S."/>
            <person name="Martin F."/>
        </authorList>
    </citation>
    <scope>NUCLEOTIDE SEQUENCE [LARGE SCALE GENOMIC DNA]</scope>
    <source>
        <strain evidence="3">Ve08.2h10</strain>
    </source>
</reference>
<dbReference type="Pfam" id="PF04627">
    <property type="entry name" value="ATP-synt_Eps"/>
    <property type="match status" value="1"/>
</dbReference>
<proteinExistence type="inferred from homology"/>
<name>A0A0D0D6U5_9AGAM</name>
<evidence type="ECO:0000313" key="3">
    <source>
        <dbReference type="Proteomes" id="UP000054538"/>
    </source>
</evidence>
<dbReference type="GO" id="GO:0045259">
    <property type="term" value="C:proton-transporting ATP synthase complex"/>
    <property type="evidence" value="ECO:0007669"/>
    <property type="project" value="InterPro"/>
</dbReference>
<sequence>YNKYAQITARAVRQMLNETEWVVVEKRRNRALKYQKWGNGVGGQQGGHVLCALGCF</sequence>
<feature type="non-terminal residue" evidence="2">
    <location>
        <position position="1"/>
    </location>
</feature>
<dbReference type="InterPro" id="IPR036742">
    <property type="entry name" value="ATP_synth_F1_esu_sf_mt"/>
</dbReference>
<dbReference type="HOGENOM" id="CLU_3019956_0_0_1"/>
<dbReference type="OrthoDB" id="269124at2759"/>
<evidence type="ECO:0000256" key="1">
    <source>
        <dbReference type="ARBA" id="ARBA00009502"/>
    </source>
</evidence>